<feature type="region of interest" description="Disordered" evidence="1">
    <location>
        <begin position="64"/>
        <end position="83"/>
    </location>
</feature>
<feature type="domain" description="DUF1918" evidence="2">
    <location>
        <begin position="1"/>
        <end position="56"/>
    </location>
</feature>
<gene>
    <name evidence="3" type="ORF">CLV40_108231</name>
</gene>
<name>A0A2S6GPQ4_9PSEU</name>
<evidence type="ECO:0000313" key="3">
    <source>
        <dbReference type="EMBL" id="PPK67232.1"/>
    </source>
</evidence>
<dbReference type="Gene3D" id="2.30.30.440">
    <property type="entry name" value="Domain of unknown function DUF1918"/>
    <property type="match status" value="1"/>
</dbReference>
<evidence type="ECO:0000256" key="1">
    <source>
        <dbReference type="SAM" id="MobiDB-lite"/>
    </source>
</evidence>
<dbReference type="OrthoDB" id="4828144at2"/>
<dbReference type="Pfam" id="PF08940">
    <property type="entry name" value="DUF1918"/>
    <property type="match status" value="1"/>
</dbReference>
<proteinExistence type="predicted"/>
<sequence length="83" mass="9418">MRAQPGDWLLDTDRAGHTRQGLVEEVHGRDGGPPYLVRWTEDDHRTLVFPGPRARVLTPTELDSRDAETTERVLRAQTDITGR</sequence>
<dbReference type="InterPro" id="IPR015035">
    <property type="entry name" value="DUF1918"/>
</dbReference>
<dbReference type="RefSeq" id="WP_104479972.1">
    <property type="nucleotide sequence ID" value="NZ_CP154825.1"/>
</dbReference>
<evidence type="ECO:0000313" key="4">
    <source>
        <dbReference type="Proteomes" id="UP000239203"/>
    </source>
</evidence>
<feature type="compositionally biased region" description="Basic and acidic residues" evidence="1">
    <location>
        <begin position="64"/>
        <end position="74"/>
    </location>
</feature>
<dbReference type="SUPFAM" id="SSF50118">
    <property type="entry name" value="Cell growth inhibitor/plasmid maintenance toxic component"/>
    <property type="match status" value="1"/>
</dbReference>
<dbReference type="EMBL" id="PTIX01000008">
    <property type="protein sequence ID" value="PPK67232.1"/>
    <property type="molecule type" value="Genomic_DNA"/>
</dbReference>
<organism evidence="3 4">
    <name type="scientific">Actinokineospora auranticolor</name>
    <dbReference type="NCBI Taxonomy" id="155976"/>
    <lineage>
        <taxon>Bacteria</taxon>
        <taxon>Bacillati</taxon>
        <taxon>Actinomycetota</taxon>
        <taxon>Actinomycetes</taxon>
        <taxon>Pseudonocardiales</taxon>
        <taxon>Pseudonocardiaceae</taxon>
        <taxon>Actinokineospora</taxon>
    </lineage>
</organism>
<keyword evidence="4" id="KW-1185">Reference proteome</keyword>
<dbReference type="AlphaFoldDB" id="A0A2S6GPQ4"/>
<evidence type="ECO:0000259" key="2">
    <source>
        <dbReference type="Pfam" id="PF08940"/>
    </source>
</evidence>
<dbReference type="Proteomes" id="UP000239203">
    <property type="component" value="Unassembled WGS sequence"/>
</dbReference>
<accession>A0A2S6GPQ4</accession>
<comment type="caution">
    <text evidence="3">The sequence shown here is derived from an EMBL/GenBank/DDBJ whole genome shotgun (WGS) entry which is preliminary data.</text>
</comment>
<protein>
    <submittedName>
        <fullName evidence="3">Uncharacterized protein DUF1918</fullName>
    </submittedName>
</protein>
<reference evidence="3 4" key="1">
    <citation type="submission" date="2018-02" db="EMBL/GenBank/DDBJ databases">
        <title>Genomic Encyclopedia of Archaeal and Bacterial Type Strains, Phase II (KMG-II): from individual species to whole genera.</title>
        <authorList>
            <person name="Goeker M."/>
        </authorList>
    </citation>
    <scope>NUCLEOTIDE SEQUENCE [LARGE SCALE GENOMIC DNA]</scope>
    <source>
        <strain evidence="3 4">YU 961-1</strain>
    </source>
</reference>